<comment type="similarity">
    <text evidence="2">Belongs to the class-II aminoacyl-tRNA synthetase family.</text>
</comment>
<dbReference type="Pfam" id="PF07973">
    <property type="entry name" value="tRNA_SAD"/>
    <property type="match status" value="1"/>
</dbReference>
<dbReference type="InterPro" id="IPR047246">
    <property type="entry name" value="ThrRS_anticodon"/>
</dbReference>
<evidence type="ECO:0000313" key="16">
    <source>
        <dbReference type="Proteomes" id="UP000007014"/>
    </source>
</evidence>
<dbReference type="EMBL" id="AP006501">
    <property type="protein sequence ID" value="BAM82821.1"/>
    <property type="molecule type" value="Genomic_DNA"/>
</dbReference>
<keyword evidence="4" id="KW-0963">Cytoplasm</keyword>
<dbReference type="HAMAP" id="MF_00184">
    <property type="entry name" value="Thr_tRNA_synth"/>
    <property type="match status" value="1"/>
</dbReference>
<dbReference type="PANTHER" id="PTHR11451">
    <property type="entry name" value="THREONINE-TRNA LIGASE"/>
    <property type="match status" value="1"/>
</dbReference>
<keyword evidence="16" id="KW-1185">Reference proteome</keyword>
<keyword evidence="6" id="KW-0547">Nucleotide-binding</keyword>
<evidence type="ECO:0000256" key="8">
    <source>
        <dbReference type="ARBA" id="ARBA00022917"/>
    </source>
</evidence>
<dbReference type="InterPro" id="IPR002314">
    <property type="entry name" value="aa-tRNA-synt_IIb"/>
</dbReference>
<dbReference type="PRINTS" id="PR01047">
    <property type="entry name" value="TRNASYNTHTHR"/>
</dbReference>
<dbReference type="InterPro" id="IPR012947">
    <property type="entry name" value="tRNA_SAD"/>
</dbReference>
<evidence type="ECO:0000259" key="13">
    <source>
        <dbReference type="PROSITE" id="PS50862"/>
    </source>
</evidence>
<accession>M1UWY0</accession>
<evidence type="ECO:0000256" key="6">
    <source>
        <dbReference type="ARBA" id="ARBA00022741"/>
    </source>
</evidence>
<dbReference type="PROSITE" id="PS50862">
    <property type="entry name" value="AA_TRNA_LIGASE_II"/>
    <property type="match status" value="1"/>
</dbReference>
<evidence type="ECO:0000259" key="14">
    <source>
        <dbReference type="PROSITE" id="PS51880"/>
    </source>
</evidence>
<protein>
    <recommendedName>
        <fullName evidence="3">threonine--tRNA ligase</fullName>
        <ecNumber evidence="3">6.1.1.3</ecNumber>
    </recommendedName>
    <alternativeName>
        <fullName evidence="10">Threonyl-tRNA synthetase</fullName>
    </alternativeName>
</protein>
<dbReference type="GO" id="GO:0005524">
    <property type="term" value="F:ATP binding"/>
    <property type="evidence" value="ECO:0007669"/>
    <property type="project" value="UniProtKB-KW"/>
</dbReference>
<feature type="region of interest" description="Disordered" evidence="12">
    <location>
        <begin position="1"/>
        <end position="29"/>
    </location>
</feature>
<dbReference type="InterPro" id="IPR045864">
    <property type="entry name" value="aa-tRNA-synth_II/BPL/LPL"/>
</dbReference>
<dbReference type="InterPro" id="IPR033728">
    <property type="entry name" value="ThrRS_core"/>
</dbReference>
<dbReference type="GO" id="GO:0006435">
    <property type="term" value="P:threonyl-tRNA aminoacylation"/>
    <property type="evidence" value="ECO:0007669"/>
    <property type="project" value="InterPro"/>
</dbReference>
<keyword evidence="9" id="KW-0030">Aminoacyl-tRNA synthetase</keyword>
<dbReference type="GO" id="GO:0005739">
    <property type="term" value="C:mitochondrion"/>
    <property type="evidence" value="ECO:0007669"/>
    <property type="project" value="TreeGrafter"/>
</dbReference>
<evidence type="ECO:0000256" key="12">
    <source>
        <dbReference type="SAM" id="MobiDB-lite"/>
    </source>
</evidence>
<evidence type="ECO:0000256" key="4">
    <source>
        <dbReference type="ARBA" id="ARBA00022490"/>
    </source>
</evidence>
<dbReference type="Proteomes" id="UP000007014">
    <property type="component" value="Chromosome 19"/>
</dbReference>
<dbReference type="eggNOG" id="KOG1637">
    <property type="taxonomic scope" value="Eukaryota"/>
</dbReference>
<gene>
    <name evidence="15" type="ORF">CYME_CMS208C</name>
</gene>
<reference evidence="15 16" key="2">
    <citation type="journal article" date="2007" name="BMC Biol.">
        <title>A 100%-complete sequence reveals unusually simple genomic features in the hot-spring red alga Cyanidioschyzon merolae.</title>
        <authorList>
            <person name="Nozaki H."/>
            <person name="Takano H."/>
            <person name="Misumi O."/>
            <person name="Terasawa K."/>
            <person name="Matsuzaki M."/>
            <person name="Maruyama S."/>
            <person name="Nishida K."/>
            <person name="Yagisawa F."/>
            <person name="Yoshida Y."/>
            <person name="Fujiwara T."/>
            <person name="Takio S."/>
            <person name="Tamura K."/>
            <person name="Chung S.J."/>
            <person name="Nakamura S."/>
            <person name="Kuroiwa H."/>
            <person name="Tanaka K."/>
            <person name="Sato N."/>
            <person name="Kuroiwa T."/>
        </authorList>
    </citation>
    <scope>NUCLEOTIDE SEQUENCE [LARGE SCALE GENOMIC DNA]</scope>
    <source>
        <strain evidence="15 16">10D</strain>
    </source>
</reference>
<keyword evidence="5 15" id="KW-0436">Ligase</keyword>
<reference evidence="15 16" key="1">
    <citation type="journal article" date="2004" name="Nature">
        <title>Genome sequence of the ultrasmall unicellular red alga Cyanidioschyzon merolae 10D.</title>
        <authorList>
            <person name="Matsuzaki M."/>
            <person name="Misumi O."/>
            <person name="Shin-i T."/>
            <person name="Maruyama S."/>
            <person name="Takahara M."/>
            <person name="Miyagishima S."/>
            <person name="Mori T."/>
            <person name="Nishida K."/>
            <person name="Yagisawa F."/>
            <person name="Nishida K."/>
            <person name="Yoshida Y."/>
            <person name="Nishimura Y."/>
            <person name="Nakao S."/>
            <person name="Kobayashi T."/>
            <person name="Momoyama Y."/>
            <person name="Higashiyama T."/>
            <person name="Minoda A."/>
            <person name="Sano M."/>
            <person name="Nomoto H."/>
            <person name="Oishi K."/>
            <person name="Hayashi H."/>
            <person name="Ohta F."/>
            <person name="Nishizaka S."/>
            <person name="Haga S."/>
            <person name="Miura S."/>
            <person name="Morishita T."/>
            <person name="Kabeya Y."/>
            <person name="Terasawa K."/>
            <person name="Suzuki Y."/>
            <person name="Ishii Y."/>
            <person name="Asakawa S."/>
            <person name="Takano H."/>
            <person name="Ohta N."/>
            <person name="Kuroiwa H."/>
            <person name="Tanaka K."/>
            <person name="Shimizu N."/>
            <person name="Sugano S."/>
            <person name="Sato N."/>
            <person name="Nozaki H."/>
            <person name="Ogasawara N."/>
            <person name="Kohara Y."/>
            <person name="Kuroiwa T."/>
        </authorList>
    </citation>
    <scope>NUCLEOTIDE SEQUENCE [LARGE SCALE GENOMIC DNA]</scope>
    <source>
        <strain evidence="15 16">10D</strain>
    </source>
</reference>
<evidence type="ECO:0000256" key="9">
    <source>
        <dbReference type="ARBA" id="ARBA00023146"/>
    </source>
</evidence>
<proteinExistence type="inferred from homology"/>
<dbReference type="STRING" id="280699.M1UWY0"/>
<evidence type="ECO:0000256" key="2">
    <source>
        <dbReference type="ARBA" id="ARBA00008226"/>
    </source>
</evidence>
<dbReference type="Pfam" id="PF02824">
    <property type="entry name" value="TGS"/>
    <property type="match status" value="1"/>
</dbReference>
<dbReference type="AlphaFoldDB" id="M1UWY0"/>
<dbReference type="OrthoDB" id="5423599at2759"/>
<sequence length="737" mass="84803">MEHEANLNDLSLDDRGKRERPAPESEAPPYVNHRISCWERFRQHKQGTLLGSNGSSDEILIKLPDGTSTRGKRYETSPWDVAQSLGRDLAERSVVALVDGEPWDMNRPLEADCSVDFRSFDTPEGRAVFWHSTAHMLGEAMEYKYHGELCIGPPVEDGFYYDIFLGERAITPEDLADLERRIQRIMKDKGRTFERMELTKSEALEMFGYNRFKCELIEKLGEGETITAYRDGPFIDLCRGPHVPSCGRVKAVKLTRLGQAYWLGKAQNPSLQRVYGISFPDKQQLKEWERRIEEAAKRDHRKIGRDQELFFFHPYSPGSCFFLPHGTRIYNRLLEFMRREYWNRGYEEVLTPTVFDFALWEASGHAANYRENMFSFEVEQRAFGLKPMNCPSHCLIYASRVRSHRELPLRLADFGILHRNELSGTLTGLTRVRKFEQDDAHIFCTPAQVESEVLGFLKFLEHVYQIFGFKFELELSTRPEKFMGDPALWDRAESMLAQALCQFTGKQRDEPGGWRLNPGDGAFYGPKIDIKLFDALQRRHQCATVQLDFQLPIRFDLRYTAAGASTEDGNAAASGPVLAPVAERSLDTTDATPEDAKVVPASHDVHRPVMIHRAIFGSFERFIAIITEHYGGKWPFWLSPRQVAVLPVSDRFLHYAQQVHQRIHDAGFFVDVDSSDRKLAKKIREAQLAQYNYILVVGEKEQADGTVNVRTRDNEVHGERTIDQIISEFRQLTERFQ</sequence>
<dbReference type="GeneID" id="16997242"/>
<dbReference type="InterPro" id="IPR004095">
    <property type="entry name" value="TGS"/>
</dbReference>
<dbReference type="SUPFAM" id="SSF55186">
    <property type="entry name" value="ThrRS/AlaRS common domain"/>
    <property type="match status" value="1"/>
</dbReference>
<keyword evidence="8" id="KW-0648">Protein biosynthesis</keyword>
<comment type="subcellular location">
    <subcellularLocation>
        <location evidence="1">Cytoplasm</location>
    </subcellularLocation>
</comment>
<organism evidence="15 16">
    <name type="scientific">Cyanidioschyzon merolae (strain NIES-3377 / 10D)</name>
    <name type="common">Unicellular red alga</name>
    <dbReference type="NCBI Taxonomy" id="280699"/>
    <lineage>
        <taxon>Eukaryota</taxon>
        <taxon>Rhodophyta</taxon>
        <taxon>Bangiophyceae</taxon>
        <taxon>Cyanidiales</taxon>
        <taxon>Cyanidiaceae</taxon>
        <taxon>Cyanidioschyzon</taxon>
    </lineage>
</organism>
<dbReference type="HOGENOM" id="CLU_008554_0_1_1"/>
<dbReference type="SMART" id="SM00863">
    <property type="entry name" value="tRNA_SAD"/>
    <property type="match status" value="1"/>
</dbReference>
<evidence type="ECO:0000256" key="11">
    <source>
        <dbReference type="ARBA" id="ARBA00049515"/>
    </source>
</evidence>
<dbReference type="InterPro" id="IPR002320">
    <property type="entry name" value="Thr-tRNA-ligase_IIa"/>
</dbReference>
<dbReference type="OMA" id="WYADGMY"/>
<evidence type="ECO:0000256" key="7">
    <source>
        <dbReference type="ARBA" id="ARBA00022840"/>
    </source>
</evidence>
<dbReference type="CDD" id="cd00771">
    <property type="entry name" value="ThrRS_core"/>
    <property type="match status" value="1"/>
</dbReference>
<dbReference type="Pfam" id="PF03129">
    <property type="entry name" value="HGTP_anticodon"/>
    <property type="match status" value="1"/>
</dbReference>
<dbReference type="InterPro" id="IPR006195">
    <property type="entry name" value="aa-tRNA-synth_II"/>
</dbReference>
<dbReference type="KEGG" id="cme:CYME_CMS208C"/>
<dbReference type="GO" id="GO:0004829">
    <property type="term" value="F:threonine-tRNA ligase activity"/>
    <property type="evidence" value="ECO:0007669"/>
    <property type="project" value="UniProtKB-EC"/>
</dbReference>
<dbReference type="Gramene" id="CMS208CT">
    <property type="protein sequence ID" value="CMS208CT"/>
    <property type="gene ID" value="CMS208C"/>
</dbReference>
<dbReference type="EC" id="6.1.1.3" evidence="3"/>
<dbReference type="Gene3D" id="3.40.50.800">
    <property type="entry name" value="Anticodon-binding domain"/>
    <property type="match status" value="1"/>
</dbReference>
<dbReference type="InterPro" id="IPR012676">
    <property type="entry name" value="TGS-like"/>
</dbReference>
<feature type="compositionally biased region" description="Basic and acidic residues" evidence="12">
    <location>
        <begin position="1"/>
        <end position="23"/>
    </location>
</feature>
<evidence type="ECO:0000256" key="1">
    <source>
        <dbReference type="ARBA" id="ARBA00004496"/>
    </source>
</evidence>
<dbReference type="PANTHER" id="PTHR11451:SF46">
    <property type="entry name" value="THREONINE--TRNA LIGASE"/>
    <property type="match status" value="1"/>
</dbReference>
<dbReference type="Gene3D" id="3.10.20.30">
    <property type="match status" value="1"/>
</dbReference>
<name>M1UWY0_CYAM1</name>
<dbReference type="InterPro" id="IPR012675">
    <property type="entry name" value="Beta-grasp_dom_sf"/>
</dbReference>
<dbReference type="RefSeq" id="XP_005538857.1">
    <property type="nucleotide sequence ID" value="XM_005538800.1"/>
</dbReference>
<comment type="catalytic activity">
    <reaction evidence="11">
        <text>tRNA(Thr) + L-threonine + ATP = L-threonyl-tRNA(Thr) + AMP + diphosphate + H(+)</text>
        <dbReference type="Rhea" id="RHEA:24624"/>
        <dbReference type="Rhea" id="RHEA-COMP:9670"/>
        <dbReference type="Rhea" id="RHEA-COMP:9704"/>
        <dbReference type="ChEBI" id="CHEBI:15378"/>
        <dbReference type="ChEBI" id="CHEBI:30616"/>
        <dbReference type="ChEBI" id="CHEBI:33019"/>
        <dbReference type="ChEBI" id="CHEBI:57926"/>
        <dbReference type="ChEBI" id="CHEBI:78442"/>
        <dbReference type="ChEBI" id="CHEBI:78534"/>
        <dbReference type="ChEBI" id="CHEBI:456215"/>
        <dbReference type="EC" id="6.1.1.3"/>
    </reaction>
</comment>
<dbReference type="CDD" id="cd01667">
    <property type="entry name" value="TGS_ThrRS"/>
    <property type="match status" value="1"/>
</dbReference>
<dbReference type="FunFam" id="3.10.20.30:FF:000006">
    <property type="entry name" value="Threonine--tRNA ligase, cytoplasmic"/>
    <property type="match status" value="1"/>
</dbReference>
<dbReference type="InterPro" id="IPR018163">
    <property type="entry name" value="Thr/Ala-tRNA-synth_IIc_edit"/>
</dbReference>
<dbReference type="Gene3D" id="3.30.930.10">
    <property type="entry name" value="Bira Bifunctional Protein, Domain 2"/>
    <property type="match status" value="1"/>
</dbReference>
<dbReference type="CDD" id="cd00860">
    <property type="entry name" value="ThrRS_anticodon"/>
    <property type="match status" value="1"/>
</dbReference>
<dbReference type="NCBIfam" id="TIGR00418">
    <property type="entry name" value="thrS"/>
    <property type="match status" value="1"/>
</dbReference>
<feature type="domain" description="Aminoacyl-transfer RNA synthetases class-II family profile" evidence="13">
    <location>
        <begin position="324"/>
        <end position="647"/>
    </location>
</feature>
<dbReference type="Gene3D" id="3.30.980.10">
    <property type="entry name" value="Threonyl-trna Synthetase, Chain A, domain 2"/>
    <property type="match status" value="1"/>
</dbReference>
<dbReference type="SUPFAM" id="SSF55681">
    <property type="entry name" value="Class II aaRS and biotin synthetases"/>
    <property type="match status" value="1"/>
</dbReference>
<evidence type="ECO:0000313" key="15">
    <source>
        <dbReference type="EMBL" id="BAM82821.1"/>
    </source>
</evidence>
<dbReference type="SUPFAM" id="SSF52954">
    <property type="entry name" value="Class II aaRS ABD-related"/>
    <property type="match status" value="1"/>
</dbReference>
<evidence type="ECO:0000256" key="3">
    <source>
        <dbReference type="ARBA" id="ARBA00013163"/>
    </source>
</evidence>
<evidence type="ECO:0000256" key="5">
    <source>
        <dbReference type="ARBA" id="ARBA00022598"/>
    </source>
</evidence>
<dbReference type="FunFam" id="3.40.50.800:FF:000019">
    <property type="entry name" value="Threonine--tRNA ligase mitochondrial 1"/>
    <property type="match status" value="1"/>
</dbReference>
<dbReference type="InterPro" id="IPR036621">
    <property type="entry name" value="Anticodon-bd_dom_sf"/>
</dbReference>
<dbReference type="PROSITE" id="PS51880">
    <property type="entry name" value="TGS"/>
    <property type="match status" value="1"/>
</dbReference>
<dbReference type="Pfam" id="PF00587">
    <property type="entry name" value="tRNA-synt_2b"/>
    <property type="match status" value="1"/>
</dbReference>
<feature type="domain" description="TGS" evidence="14">
    <location>
        <begin position="57"/>
        <end position="119"/>
    </location>
</feature>
<dbReference type="FunFam" id="3.30.980.10:FF:000003">
    <property type="entry name" value="Threonine--tRNA ligase, cytoplasmic"/>
    <property type="match status" value="1"/>
</dbReference>
<evidence type="ECO:0000256" key="10">
    <source>
        <dbReference type="ARBA" id="ARBA00031900"/>
    </source>
</evidence>
<dbReference type="InterPro" id="IPR004154">
    <property type="entry name" value="Anticodon-bd"/>
</dbReference>
<keyword evidence="7" id="KW-0067">ATP-binding</keyword>
<dbReference type="SUPFAM" id="SSF81271">
    <property type="entry name" value="TGS-like"/>
    <property type="match status" value="1"/>
</dbReference>